<dbReference type="GO" id="GO:0003677">
    <property type="term" value="F:DNA binding"/>
    <property type="evidence" value="ECO:0007669"/>
    <property type="project" value="UniProtKB-KW"/>
</dbReference>
<dbReference type="Proteomes" id="UP000236745">
    <property type="component" value="Unassembled WGS sequence"/>
</dbReference>
<sequence length="253" mass="27691">MNTYLSSEAEFQQALLDPELPPPAGITAWNGDAGRFDVYRNNLIVSLIDALASSFDVVQQLVGEPFFRAMAREFLRDPANQPTSPVLAHYGEKFPAFIAAFEPAASLPFLGEVARLEWLRLQALHSADATPGESEYLSTMLKNPRSPAAHIVLFHPSASLFRSRYAAVSIWAAHQGVLKLADVKPDQAEQSLILRPALEVELIPLTAENARLIAQLMAGETLQSLHGDAPLEPTLELLIYHGAITGLTELQEE</sequence>
<gene>
    <name evidence="2" type="ORF">SAMN05444390_10494</name>
</gene>
<organism evidence="2 3">
    <name type="scientific">Marinobacterium lutimaris</name>
    <dbReference type="NCBI Taxonomy" id="568106"/>
    <lineage>
        <taxon>Bacteria</taxon>
        <taxon>Pseudomonadati</taxon>
        <taxon>Pseudomonadota</taxon>
        <taxon>Gammaproteobacteria</taxon>
        <taxon>Oceanospirillales</taxon>
        <taxon>Oceanospirillaceae</taxon>
        <taxon>Marinobacterium</taxon>
    </lineage>
</organism>
<name>A0A1H6CS26_9GAMM</name>
<protein>
    <submittedName>
        <fullName evidence="2">Putative DNA-binding domain-containing protein</fullName>
    </submittedName>
</protein>
<feature type="domain" description="Putative DNA-binding" evidence="1">
    <location>
        <begin position="9"/>
        <end position="98"/>
    </location>
</feature>
<proteinExistence type="predicted"/>
<evidence type="ECO:0000313" key="2">
    <source>
        <dbReference type="EMBL" id="SEG75830.1"/>
    </source>
</evidence>
<accession>A0A1H6CS26</accession>
<keyword evidence="2" id="KW-0238">DNA-binding</keyword>
<dbReference type="InterPro" id="IPR018640">
    <property type="entry name" value="DUF2063"/>
</dbReference>
<dbReference type="Pfam" id="PF09836">
    <property type="entry name" value="DUF2063"/>
    <property type="match status" value="1"/>
</dbReference>
<keyword evidence="3" id="KW-1185">Reference proteome</keyword>
<evidence type="ECO:0000313" key="3">
    <source>
        <dbReference type="Proteomes" id="UP000236745"/>
    </source>
</evidence>
<dbReference type="EMBL" id="FNVQ01000004">
    <property type="protein sequence ID" value="SEG75830.1"/>
    <property type="molecule type" value="Genomic_DNA"/>
</dbReference>
<dbReference type="Gene3D" id="1.10.150.690">
    <property type="entry name" value="DUF2063"/>
    <property type="match status" value="1"/>
</dbReference>
<dbReference type="RefSeq" id="WP_104004493.1">
    <property type="nucleotide sequence ID" value="NZ_FNVQ01000004.1"/>
</dbReference>
<reference evidence="2 3" key="1">
    <citation type="submission" date="2016-10" db="EMBL/GenBank/DDBJ databases">
        <authorList>
            <person name="de Groot N.N."/>
        </authorList>
    </citation>
    <scope>NUCLEOTIDE SEQUENCE [LARGE SCALE GENOMIC DNA]</scope>
    <source>
        <strain evidence="2 3">DSM 22012</strain>
    </source>
</reference>
<evidence type="ECO:0000259" key="1">
    <source>
        <dbReference type="Pfam" id="PF09836"/>
    </source>
</evidence>
<dbReference type="AlphaFoldDB" id="A0A1H6CS26"/>
<dbReference type="OrthoDB" id="4146344at2"/>
<dbReference type="InterPro" id="IPR044922">
    <property type="entry name" value="DUF2063_N_sf"/>
</dbReference>